<feature type="domain" description="FAD/NAD(P)-binding" evidence="4">
    <location>
        <begin position="7"/>
        <end position="299"/>
    </location>
</feature>
<dbReference type="Gene3D" id="3.30.390.30">
    <property type="match status" value="1"/>
</dbReference>
<dbReference type="GO" id="GO:0033108">
    <property type="term" value="P:mitochondrial respiratory chain complex assembly"/>
    <property type="evidence" value="ECO:0007669"/>
    <property type="project" value="TreeGrafter"/>
</dbReference>
<dbReference type="InterPro" id="IPR023753">
    <property type="entry name" value="FAD/NAD-binding_dom"/>
</dbReference>
<dbReference type="Pfam" id="PF07992">
    <property type="entry name" value="Pyr_redox_2"/>
    <property type="match status" value="1"/>
</dbReference>
<dbReference type="InterPro" id="IPR016156">
    <property type="entry name" value="FAD/NAD-linked_Rdtase_dimer_sf"/>
</dbReference>
<dbReference type="InterPro" id="IPR050446">
    <property type="entry name" value="FAD-oxidoreductase/Apoptosis"/>
</dbReference>
<dbReference type="GO" id="GO:0016174">
    <property type="term" value="F:NAD(P)H oxidase H2O2-forming activity"/>
    <property type="evidence" value="ECO:0007669"/>
    <property type="project" value="TreeGrafter"/>
</dbReference>
<comment type="caution">
    <text evidence="5">The sequence shown here is derived from an EMBL/GenBank/DDBJ whole genome shotgun (WGS) entry which is preliminary data.</text>
</comment>
<dbReference type="GO" id="GO:0071949">
    <property type="term" value="F:FAD binding"/>
    <property type="evidence" value="ECO:0007669"/>
    <property type="project" value="TreeGrafter"/>
</dbReference>
<name>A0A6N9H734_9MICO</name>
<dbReference type="PRINTS" id="PR00469">
    <property type="entry name" value="PNDRDTASEII"/>
</dbReference>
<organism evidence="5 6">
    <name type="scientific">Brevibacterium rongguiense</name>
    <dbReference type="NCBI Taxonomy" id="2695267"/>
    <lineage>
        <taxon>Bacteria</taxon>
        <taxon>Bacillati</taxon>
        <taxon>Actinomycetota</taxon>
        <taxon>Actinomycetes</taxon>
        <taxon>Micrococcales</taxon>
        <taxon>Brevibacteriaceae</taxon>
        <taxon>Brevibacterium</taxon>
    </lineage>
</organism>
<evidence type="ECO:0000256" key="2">
    <source>
        <dbReference type="ARBA" id="ARBA00022827"/>
    </source>
</evidence>
<dbReference type="InterPro" id="IPR036188">
    <property type="entry name" value="FAD/NAD-bd_sf"/>
</dbReference>
<dbReference type="Proteomes" id="UP000469215">
    <property type="component" value="Unassembled WGS sequence"/>
</dbReference>
<dbReference type="AlphaFoldDB" id="A0A6N9H734"/>
<gene>
    <name evidence="5" type="ORF">GSY69_07835</name>
</gene>
<evidence type="ECO:0000259" key="4">
    <source>
        <dbReference type="Pfam" id="PF07992"/>
    </source>
</evidence>
<dbReference type="EMBL" id="WWEQ01000028">
    <property type="protein sequence ID" value="MYM19878.1"/>
    <property type="molecule type" value="Genomic_DNA"/>
</dbReference>
<keyword evidence="1" id="KW-0285">Flavoprotein</keyword>
<dbReference type="PRINTS" id="PR00368">
    <property type="entry name" value="FADPNR"/>
</dbReference>
<evidence type="ECO:0000256" key="3">
    <source>
        <dbReference type="ARBA" id="ARBA00023002"/>
    </source>
</evidence>
<protein>
    <submittedName>
        <fullName evidence="5">FAD-dependent oxidoreductase</fullName>
    </submittedName>
</protein>
<dbReference type="Gene3D" id="3.50.50.60">
    <property type="entry name" value="FAD/NAD(P)-binding domain"/>
    <property type="match status" value="2"/>
</dbReference>
<keyword evidence="6" id="KW-1185">Reference proteome</keyword>
<dbReference type="PANTHER" id="PTHR43557:SF4">
    <property type="entry name" value="APOPTOSIS-INDUCING FACTOR 1, MITOCHONDRIAL"/>
    <property type="match status" value="1"/>
</dbReference>
<evidence type="ECO:0000256" key="1">
    <source>
        <dbReference type="ARBA" id="ARBA00022630"/>
    </source>
</evidence>
<dbReference type="SUPFAM" id="SSF55424">
    <property type="entry name" value="FAD/NAD-linked reductases, dimerisation (C-terminal) domain"/>
    <property type="match status" value="1"/>
</dbReference>
<evidence type="ECO:0000313" key="6">
    <source>
        <dbReference type="Proteomes" id="UP000469215"/>
    </source>
</evidence>
<dbReference type="GO" id="GO:0005737">
    <property type="term" value="C:cytoplasm"/>
    <property type="evidence" value="ECO:0007669"/>
    <property type="project" value="TreeGrafter"/>
</dbReference>
<reference evidence="5 6" key="1">
    <citation type="submission" date="2020-01" db="EMBL/GenBank/DDBJ databases">
        <authorList>
            <person name="Deng T."/>
        </authorList>
    </citation>
    <scope>NUCLEOTIDE SEQUENCE [LARGE SCALE GENOMIC DNA]</scope>
    <source>
        <strain evidence="5 6">5221</strain>
    </source>
</reference>
<dbReference type="SUPFAM" id="SSF51905">
    <property type="entry name" value="FAD/NAD(P)-binding domain"/>
    <property type="match status" value="1"/>
</dbReference>
<dbReference type="RefSeq" id="WP_160953308.1">
    <property type="nucleotide sequence ID" value="NZ_WWEQ01000028.1"/>
</dbReference>
<proteinExistence type="predicted"/>
<keyword evidence="3" id="KW-0560">Oxidoreductase</keyword>
<sequence>MAEQDRYDYAIIGAGVAAASAAAAIREKDADGSIAIIGREPDGPVYRPALSKDLWVDGEASLEDNWLLDDGIGAVFLPSISVTAIDTAAHALTLSDASQVGYSRLLIATGAEPRTIDLPDSARVVYYRTAQDYRRLREFAKPGSSAVVVGGGYIGSELAAALSLNDVAVTLIVPGKQVLQQMFPTIVLDEIERALREHGVTLVTGARVTGGAVHGDSVTVTTEAGESYSGDVVVAGLGVVPNDQVTRQAGLEVGNGIVVDERLATSAPDVWAAGDVASYPDALLGVRRVEHVDNAEHQGTTAGHNMAAAAAGKDEETYTYTPIFWSDIYDFGYEAVGTLDASLEMVEDFTSGHSAGVVYYVDGGHVRGVLLWNVWDSTPKAKEVIEQSAQETLSAEQLKGRIPLS</sequence>
<evidence type="ECO:0000313" key="5">
    <source>
        <dbReference type="EMBL" id="MYM19878.1"/>
    </source>
</evidence>
<dbReference type="GO" id="GO:0012501">
    <property type="term" value="P:programmed cell death"/>
    <property type="evidence" value="ECO:0007669"/>
    <property type="project" value="TreeGrafter"/>
</dbReference>
<accession>A0A6N9H734</accession>
<dbReference type="PANTHER" id="PTHR43557">
    <property type="entry name" value="APOPTOSIS-INDUCING FACTOR 1"/>
    <property type="match status" value="1"/>
</dbReference>
<keyword evidence="2" id="KW-0274">FAD</keyword>